<dbReference type="EMBL" id="LKAM01000007">
    <property type="protein sequence ID" value="KUM47406.1"/>
    <property type="molecule type" value="Genomic_DNA"/>
</dbReference>
<gene>
    <name evidence="1" type="ORF">ABT39_MTgene5591</name>
</gene>
<sequence>MDKGKKRNLPTLAQALSDNNTFLRTLFPLIKIRLAFAFCCSYQYSEEEIISYFQNLIRERANEFLKGKGKKHPQQGRQIGYLLNKLPLLVKIYKIRMREKGLSFLHEQNKEEN</sequence>
<protein>
    <submittedName>
        <fullName evidence="1">Uncharacterized protein</fullName>
    </submittedName>
</protein>
<proteinExistence type="predicted"/>
<dbReference type="AlphaFoldDB" id="A0A124GN17"/>
<keyword evidence="1" id="KW-0496">Mitochondrion</keyword>
<evidence type="ECO:0000313" key="1">
    <source>
        <dbReference type="EMBL" id="KUM47406.1"/>
    </source>
</evidence>
<name>A0A124GN17_PICGL</name>
<reference evidence="1" key="1">
    <citation type="journal article" date="2015" name="Genome Biol. Evol.">
        <title>Organellar Genomes of White Spruce (Picea glauca): Assembly and Annotation.</title>
        <authorList>
            <person name="Jackman S.D."/>
            <person name="Warren R.L."/>
            <person name="Gibb E.A."/>
            <person name="Vandervalk B.P."/>
            <person name="Mohamadi H."/>
            <person name="Chu J."/>
            <person name="Raymond A."/>
            <person name="Pleasance S."/>
            <person name="Coope R."/>
            <person name="Wildung M.R."/>
            <person name="Ritland C.E."/>
            <person name="Bousquet J."/>
            <person name="Jones S.J."/>
            <person name="Bohlmann J."/>
            <person name="Birol I."/>
        </authorList>
    </citation>
    <scope>NUCLEOTIDE SEQUENCE [LARGE SCALE GENOMIC DNA]</scope>
    <source>
        <tissue evidence="1">Flushing bud</tissue>
    </source>
</reference>
<comment type="caution">
    <text evidence="1">The sequence shown here is derived from an EMBL/GenBank/DDBJ whole genome shotgun (WGS) entry which is preliminary data.</text>
</comment>
<organism evidence="1">
    <name type="scientific">Picea glauca</name>
    <name type="common">White spruce</name>
    <name type="synonym">Pinus glauca</name>
    <dbReference type="NCBI Taxonomy" id="3330"/>
    <lineage>
        <taxon>Eukaryota</taxon>
        <taxon>Viridiplantae</taxon>
        <taxon>Streptophyta</taxon>
        <taxon>Embryophyta</taxon>
        <taxon>Tracheophyta</taxon>
        <taxon>Spermatophyta</taxon>
        <taxon>Pinopsida</taxon>
        <taxon>Pinidae</taxon>
        <taxon>Conifers I</taxon>
        <taxon>Pinales</taxon>
        <taxon>Pinaceae</taxon>
        <taxon>Picea</taxon>
    </lineage>
</organism>
<geneLocation type="mitochondrion" evidence="1"/>
<accession>A0A124GN17</accession>